<keyword evidence="3" id="KW-1185">Reference proteome</keyword>
<proteinExistence type="predicted"/>
<organism evidence="2 3">
    <name type="scientific">Geobacillus thermopakistaniensis (strain MAS1)</name>
    <dbReference type="NCBI Taxonomy" id="1408282"/>
    <lineage>
        <taxon>Bacteria</taxon>
        <taxon>Bacillati</taxon>
        <taxon>Bacillota</taxon>
        <taxon>Bacilli</taxon>
        <taxon>Bacillales</taxon>
        <taxon>Anoxybacillaceae</taxon>
        <taxon>Geobacillus</taxon>
    </lineage>
</organism>
<name>A0A7U9JBC0_GEOTM</name>
<dbReference type="EMBL" id="AYSF01000045">
    <property type="protein sequence ID" value="ESU72322.1"/>
    <property type="molecule type" value="Genomic_DNA"/>
</dbReference>
<evidence type="ECO:0000256" key="1">
    <source>
        <dbReference type="SAM" id="MobiDB-lite"/>
    </source>
</evidence>
<dbReference type="Proteomes" id="UP000018339">
    <property type="component" value="Unassembled WGS sequence"/>
</dbReference>
<gene>
    <name evidence="2" type="ORF">T260_08635</name>
</gene>
<accession>A0A7U9JBC0</accession>
<evidence type="ECO:0000313" key="2">
    <source>
        <dbReference type="EMBL" id="ESU72322.1"/>
    </source>
</evidence>
<protein>
    <submittedName>
        <fullName evidence="2">Uncharacterized protein</fullName>
    </submittedName>
</protein>
<sequence>MIMQTPSAPRNRQPIKVDGFFLLFVVPSQSYLSGSQSSSGKFHNADQQTNHPHSPRQPRLAKKEGDFFRCLHMGKIKGNRLQRK</sequence>
<evidence type="ECO:0000313" key="3">
    <source>
        <dbReference type="Proteomes" id="UP000018339"/>
    </source>
</evidence>
<feature type="compositionally biased region" description="Low complexity" evidence="1">
    <location>
        <begin position="31"/>
        <end position="40"/>
    </location>
</feature>
<dbReference type="AlphaFoldDB" id="A0A7U9JBC0"/>
<comment type="caution">
    <text evidence="2">The sequence shown here is derived from an EMBL/GenBank/DDBJ whole genome shotgun (WGS) entry which is preliminary data.</text>
</comment>
<reference evidence="2 3" key="1">
    <citation type="journal article" date="2014" name="Genome Announc.">
        <title>Draft Genome Sequence of Geobacillus thermopakistaniensis Strain MAS1.</title>
        <authorList>
            <person name="Siddiqui M.A."/>
            <person name="Rashid N."/>
            <person name="Ayyampalayam S."/>
            <person name="Whitman W.B."/>
        </authorList>
    </citation>
    <scope>NUCLEOTIDE SEQUENCE [LARGE SCALE GENOMIC DNA]</scope>
    <source>
        <strain evidence="2 3">MAS1</strain>
    </source>
</reference>
<feature type="region of interest" description="Disordered" evidence="1">
    <location>
        <begin position="31"/>
        <end position="63"/>
    </location>
</feature>